<proteinExistence type="predicted"/>
<dbReference type="PIRSF" id="PIRSF031804">
    <property type="entry name" value="UCP031804"/>
    <property type="match status" value="1"/>
</dbReference>
<dbReference type="InterPro" id="IPR010652">
    <property type="entry name" value="DUF1232"/>
</dbReference>
<dbReference type="GO" id="GO:0012505">
    <property type="term" value="C:endomembrane system"/>
    <property type="evidence" value="ECO:0007669"/>
    <property type="project" value="UniProtKB-SubCell"/>
</dbReference>
<evidence type="ECO:0000313" key="6">
    <source>
        <dbReference type="EMBL" id="TDQ78863.1"/>
    </source>
</evidence>
<dbReference type="Pfam" id="PF06803">
    <property type="entry name" value="DUF1232"/>
    <property type="match status" value="1"/>
</dbReference>
<keyword evidence="3" id="KW-1133">Transmembrane helix</keyword>
<comment type="caution">
    <text evidence="6">The sequence shown here is derived from an EMBL/GenBank/DDBJ whole genome shotgun (WGS) entry which is preliminary data.</text>
</comment>
<accession>A0A4R6WJ66</accession>
<gene>
    <name evidence="6" type="ORF">A8950_3324</name>
</gene>
<evidence type="ECO:0000259" key="5">
    <source>
        <dbReference type="Pfam" id="PF06803"/>
    </source>
</evidence>
<dbReference type="RefSeq" id="WP_208109900.1">
    <property type="nucleotide sequence ID" value="NZ_SNYW01000012.1"/>
</dbReference>
<sequence length="125" mass="13570">MAVSDESRPGEGMAENGKFARDRARVMSGFWPKLRRLAARLPFLDELVAAYYCALDPATPFKVRAVLMGALAYFVMPVDLIPDFIAALGFADDATVLYGAVKTVAQHITAAHREKAAAAIEKLRG</sequence>
<evidence type="ECO:0000313" key="7">
    <source>
        <dbReference type="Proteomes" id="UP000295783"/>
    </source>
</evidence>
<evidence type="ECO:0000256" key="4">
    <source>
        <dbReference type="ARBA" id="ARBA00023136"/>
    </source>
</evidence>
<dbReference type="EMBL" id="SNYW01000012">
    <property type="protein sequence ID" value="TDQ78863.1"/>
    <property type="molecule type" value="Genomic_DNA"/>
</dbReference>
<name>A0A4R6WJ66_9PROT</name>
<organism evidence="6 7">
    <name type="scientific">Dongia mobilis</name>
    <dbReference type="NCBI Taxonomy" id="578943"/>
    <lineage>
        <taxon>Bacteria</taxon>
        <taxon>Pseudomonadati</taxon>
        <taxon>Pseudomonadota</taxon>
        <taxon>Alphaproteobacteria</taxon>
        <taxon>Rhodospirillales</taxon>
        <taxon>Dongiaceae</taxon>
        <taxon>Dongia</taxon>
    </lineage>
</organism>
<keyword evidence="2" id="KW-0812">Transmembrane</keyword>
<dbReference type="InterPro" id="IPR016983">
    <property type="entry name" value="UCP031804"/>
</dbReference>
<keyword evidence="7" id="KW-1185">Reference proteome</keyword>
<evidence type="ECO:0000256" key="3">
    <source>
        <dbReference type="ARBA" id="ARBA00022989"/>
    </source>
</evidence>
<dbReference type="AlphaFoldDB" id="A0A4R6WJ66"/>
<keyword evidence="4" id="KW-0472">Membrane</keyword>
<dbReference type="Proteomes" id="UP000295783">
    <property type="component" value="Unassembled WGS sequence"/>
</dbReference>
<protein>
    <submittedName>
        <fullName evidence="6">Uncharacterized membrane protein YkvA (DUF1232 family)</fullName>
    </submittedName>
</protein>
<comment type="subcellular location">
    <subcellularLocation>
        <location evidence="1">Endomembrane system</location>
        <topology evidence="1">Multi-pass membrane protein</topology>
    </subcellularLocation>
</comment>
<evidence type="ECO:0000256" key="1">
    <source>
        <dbReference type="ARBA" id="ARBA00004127"/>
    </source>
</evidence>
<feature type="domain" description="DUF1232" evidence="5">
    <location>
        <begin position="64"/>
        <end position="97"/>
    </location>
</feature>
<evidence type="ECO:0000256" key="2">
    <source>
        <dbReference type="ARBA" id="ARBA00022692"/>
    </source>
</evidence>
<reference evidence="6 7" key="1">
    <citation type="submission" date="2019-03" db="EMBL/GenBank/DDBJ databases">
        <title>Genomic Encyclopedia of Type Strains, Phase III (KMG-III): the genomes of soil and plant-associated and newly described type strains.</title>
        <authorList>
            <person name="Whitman W."/>
        </authorList>
    </citation>
    <scope>NUCLEOTIDE SEQUENCE [LARGE SCALE GENOMIC DNA]</scope>
    <source>
        <strain evidence="6 7">CGMCC 1.7660</strain>
    </source>
</reference>